<evidence type="ECO:0000313" key="10">
    <source>
        <dbReference type="Ensembl" id="ENSMODP00000026052.3"/>
    </source>
</evidence>
<keyword evidence="11" id="KW-1185">Reference proteome</keyword>
<keyword evidence="7" id="KW-0449">Lipoprotein</keyword>
<dbReference type="Ensembl" id="ENSMODT00000026517.4">
    <property type="protein sequence ID" value="ENSMODP00000026052.3"/>
    <property type="gene ID" value="ENSMODG00000020830.4"/>
</dbReference>
<reference evidence="10" key="2">
    <citation type="submission" date="2025-08" db="UniProtKB">
        <authorList>
            <consortium name="Ensembl"/>
        </authorList>
    </citation>
    <scope>IDENTIFICATION</scope>
</reference>
<dbReference type="Bgee" id="ENSMODG00000020830">
    <property type="expression patterns" value="Expressed in extraembryonic membrane and 1 other cell type or tissue"/>
</dbReference>
<dbReference type="AlphaFoldDB" id="F6RLA3"/>
<feature type="domain" description="UPAR/Ly6" evidence="9">
    <location>
        <begin position="72"/>
        <end position="139"/>
    </location>
</feature>
<keyword evidence="5" id="KW-0472">Membrane</keyword>
<dbReference type="Gene3D" id="2.10.60.10">
    <property type="entry name" value="CD59"/>
    <property type="match status" value="2"/>
</dbReference>
<proteinExistence type="predicted"/>
<feature type="domain" description="UPAR/Ly6" evidence="9">
    <location>
        <begin position="161"/>
        <end position="244"/>
    </location>
</feature>
<name>F6RLA3_MONDO</name>
<dbReference type="GO" id="GO:0098552">
    <property type="term" value="C:side of membrane"/>
    <property type="evidence" value="ECO:0007669"/>
    <property type="project" value="UniProtKB-KW"/>
</dbReference>
<dbReference type="PANTHER" id="PTHR10624:SF9">
    <property type="entry name" value="LY6_PLAUR DOMAIN-CONTAINING PROTEIN 5"/>
    <property type="match status" value="1"/>
</dbReference>
<dbReference type="CDD" id="cd23565">
    <property type="entry name" value="TFP_LU_ECD_LYPD5_rpt1"/>
    <property type="match status" value="1"/>
</dbReference>
<dbReference type="GO" id="GO:0005886">
    <property type="term" value="C:plasma membrane"/>
    <property type="evidence" value="ECO:0000318"/>
    <property type="project" value="GO_Central"/>
</dbReference>
<evidence type="ECO:0000256" key="6">
    <source>
        <dbReference type="ARBA" id="ARBA00023180"/>
    </source>
</evidence>
<evidence type="ECO:0000256" key="8">
    <source>
        <dbReference type="ARBA" id="ARBA00067857"/>
    </source>
</evidence>
<dbReference type="SUPFAM" id="SSF57302">
    <property type="entry name" value="Snake toxin-like"/>
    <property type="match status" value="2"/>
</dbReference>
<protein>
    <recommendedName>
        <fullName evidence="8">Ly6/PLAUR domain-containing protein 5</fullName>
    </recommendedName>
</protein>
<dbReference type="PANTHER" id="PTHR10624">
    <property type="entry name" value="UROKINASE PLASMINOGEN ACTIVATOR SURFACE RECEPTOR-RELATED"/>
    <property type="match status" value="1"/>
</dbReference>
<sequence>MGQGDQIRNGIHSDLPGHSFNPSGILHPIRPCLPPLPSSPAQPLSPTGAWALQCYSLERVFTGPFDLSGLSIPTVTCGSRQKTCLEAVTSMSTGYGKSVTLVKKGCSDVKDVMDVVPGRKSLPPDYTRVRQCQEDLCNHQIDSQDSIPNLSPVPDPAELSGTKCWACISTKAEDCELQNSSNIDCYKNQSVCFQGQGSLNIGNFSTSIYLRTCLEPTCTVTGTTTLWSNSFLKGSCCGENFCNNGSYRQVNHVTDAPSSHAPDLVGLPLFLTISFLLGPLREALVSL</sequence>
<comment type="subcellular location">
    <subcellularLocation>
        <location evidence="1">Cell membrane</location>
        <topology evidence="1">Lipid-anchor</topology>
        <topology evidence="1">GPI-anchor</topology>
    </subcellularLocation>
</comment>
<accession>F6RLA3</accession>
<dbReference type="FunCoup" id="F6RLA3">
    <property type="interactions" value="66"/>
</dbReference>
<dbReference type="FunFam" id="2.10.60.10:FF:000020">
    <property type="entry name" value="LY6/PLAUR domain containing 5"/>
    <property type="match status" value="1"/>
</dbReference>
<dbReference type="Pfam" id="PF00021">
    <property type="entry name" value="UPAR_LY6"/>
    <property type="match status" value="2"/>
</dbReference>
<dbReference type="InterPro" id="IPR016054">
    <property type="entry name" value="LY6_UPA_recep-like"/>
</dbReference>
<evidence type="ECO:0000313" key="11">
    <source>
        <dbReference type="Proteomes" id="UP000002280"/>
    </source>
</evidence>
<organism evidence="10 11">
    <name type="scientific">Monodelphis domestica</name>
    <name type="common">Gray short-tailed opossum</name>
    <dbReference type="NCBI Taxonomy" id="13616"/>
    <lineage>
        <taxon>Eukaryota</taxon>
        <taxon>Metazoa</taxon>
        <taxon>Chordata</taxon>
        <taxon>Craniata</taxon>
        <taxon>Vertebrata</taxon>
        <taxon>Euteleostomi</taxon>
        <taxon>Mammalia</taxon>
        <taxon>Metatheria</taxon>
        <taxon>Didelphimorphia</taxon>
        <taxon>Didelphidae</taxon>
        <taxon>Monodelphis</taxon>
    </lineage>
</organism>
<evidence type="ECO:0000256" key="3">
    <source>
        <dbReference type="ARBA" id="ARBA00022622"/>
    </source>
</evidence>
<keyword evidence="2" id="KW-1003">Cell membrane</keyword>
<evidence type="ECO:0000256" key="7">
    <source>
        <dbReference type="ARBA" id="ARBA00023288"/>
    </source>
</evidence>
<keyword evidence="3" id="KW-0336">GPI-anchor</keyword>
<evidence type="ECO:0000256" key="2">
    <source>
        <dbReference type="ARBA" id="ARBA00022475"/>
    </source>
</evidence>
<reference evidence="10 11" key="1">
    <citation type="journal article" date="2007" name="Nature">
        <title>Genome of the marsupial Monodelphis domestica reveals innovation in non-coding sequences.</title>
        <authorList>
            <person name="Mikkelsen T.S."/>
            <person name="Wakefield M.J."/>
            <person name="Aken B."/>
            <person name="Amemiya C.T."/>
            <person name="Chang J.L."/>
            <person name="Duke S."/>
            <person name="Garber M."/>
            <person name="Gentles A.J."/>
            <person name="Goodstadt L."/>
            <person name="Heger A."/>
            <person name="Jurka J."/>
            <person name="Kamal M."/>
            <person name="Mauceli E."/>
            <person name="Searle S.M."/>
            <person name="Sharpe T."/>
            <person name="Baker M.L."/>
            <person name="Batzer M.A."/>
            <person name="Benos P.V."/>
            <person name="Belov K."/>
            <person name="Clamp M."/>
            <person name="Cook A."/>
            <person name="Cuff J."/>
            <person name="Das R."/>
            <person name="Davidow L."/>
            <person name="Deakin J.E."/>
            <person name="Fazzari M.J."/>
            <person name="Glass J.L."/>
            <person name="Grabherr M."/>
            <person name="Greally J.M."/>
            <person name="Gu W."/>
            <person name="Hore T.A."/>
            <person name="Huttley G.A."/>
            <person name="Kleber M."/>
            <person name="Jirtle R.L."/>
            <person name="Koina E."/>
            <person name="Lee J.T."/>
            <person name="Mahony S."/>
            <person name="Marra M.A."/>
            <person name="Miller R.D."/>
            <person name="Nicholls R.D."/>
            <person name="Oda M."/>
            <person name="Papenfuss A.T."/>
            <person name="Parra Z.E."/>
            <person name="Pollock D.D."/>
            <person name="Ray D.A."/>
            <person name="Schein J.E."/>
            <person name="Speed T.P."/>
            <person name="Thompson K."/>
            <person name="VandeBerg J.L."/>
            <person name="Wade C.M."/>
            <person name="Walker J.A."/>
            <person name="Waters P.D."/>
            <person name="Webber C."/>
            <person name="Weidman J.R."/>
            <person name="Xie X."/>
            <person name="Zody M.C."/>
            <person name="Baldwin J."/>
            <person name="Abdouelleil A."/>
            <person name="Abdulkadir J."/>
            <person name="Abebe A."/>
            <person name="Abera B."/>
            <person name="Abreu J."/>
            <person name="Acer S.C."/>
            <person name="Aftuck L."/>
            <person name="Alexander A."/>
            <person name="An P."/>
            <person name="Anderson E."/>
            <person name="Anderson S."/>
            <person name="Arachi H."/>
            <person name="Azer M."/>
            <person name="Bachantsang P."/>
            <person name="Barry A."/>
            <person name="Bayul T."/>
            <person name="Berlin A."/>
            <person name="Bessette D."/>
            <person name="Bloom T."/>
            <person name="Bloom T."/>
            <person name="Boguslavskiy L."/>
            <person name="Bonnet C."/>
            <person name="Boukhgalter B."/>
            <person name="Bourzgui I."/>
            <person name="Brown A."/>
            <person name="Cahill P."/>
            <person name="Channer S."/>
            <person name="Cheshatsang Y."/>
            <person name="Chuda L."/>
            <person name="Citroen M."/>
            <person name="Collymore A."/>
            <person name="Cooke P."/>
            <person name="Costello M."/>
            <person name="D'Aco K."/>
            <person name="Daza R."/>
            <person name="De Haan G."/>
            <person name="DeGray S."/>
            <person name="DeMaso C."/>
            <person name="Dhargay N."/>
            <person name="Dooley K."/>
            <person name="Dooley E."/>
            <person name="Doricent M."/>
            <person name="Dorje P."/>
            <person name="Dorjee K."/>
            <person name="Dupes A."/>
            <person name="Elong R."/>
            <person name="Falk J."/>
            <person name="Farina A."/>
            <person name="Faro S."/>
            <person name="Ferguson D."/>
            <person name="Fisher S."/>
            <person name="Foley C.D."/>
            <person name="Franke A."/>
            <person name="Friedrich D."/>
            <person name="Gadbois L."/>
            <person name="Gearin G."/>
            <person name="Gearin C.R."/>
            <person name="Giannoukos G."/>
            <person name="Goode T."/>
            <person name="Graham J."/>
            <person name="Grandbois E."/>
            <person name="Grewal S."/>
            <person name="Gyaltsen K."/>
            <person name="Hafez N."/>
            <person name="Hagos B."/>
            <person name="Hall J."/>
            <person name="Henson C."/>
            <person name="Hollinger A."/>
            <person name="Honan T."/>
            <person name="Huard M.D."/>
            <person name="Hughes L."/>
            <person name="Hurhula B."/>
            <person name="Husby M.E."/>
            <person name="Kamat A."/>
            <person name="Kanga B."/>
            <person name="Kashin S."/>
            <person name="Khazanovich D."/>
            <person name="Kisner P."/>
            <person name="Lance K."/>
            <person name="Lara M."/>
            <person name="Lee W."/>
            <person name="Lennon N."/>
            <person name="Letendre F."/>
            <person name="LeVine R."/>
            <person name="Lipovsky A."/>
            <person name="Liu X."/>
            <person name="Liu J."/>
            <person name="Liu S."/>
            <person name="Lokyitsang T."/>
            <person name="Lokyitsang Y."/>
            <person name="Lubonja R."/>
            <person name="Lui A."/>
            <person name="MacDonald P."/>
            <person name="Magnisalis V."/>
            <person name="Maru K."/>
            <person name="Matthews C."/>
            <person name="McCusker W."/>
            <person name="McDonough S."/>
            <person name="Mehta T."/>
            <person name="Meldrim J."/>
            <person name="Meneus L."/>
            <person name="Mihai O."/>
            <person name="Mihalev A."/>
            <person name="Mihova T."/>
            <person name="Mittelman R."/>
            <person name="Mlenga V."/>
            <person name="Montmayeur A."/>
            <person name="Mulrain L."/>
            <person name="Navidi A."/>
            <person name="Naylor J."/>
            <person name="Negash T."/>
            <person name="Nguyen T."/>
            <person name="Nguyen N."/>
            <person name="Nicol R."/>
            <person name="Norbu C."/>
            <person name="Norbu N."/>
            <person name="Novod N."/>
            <person name="O'Neill B."/>
            <person name="Osman S."/>
            <person name="Markiewicz E."/>
            <person name="Oyono O.L."/>
            <person name="Patti C."/>
            <person name="Phunkhang P."/>
            <person name="Pierre F."/>
            <person name="Priest M."/>
            <person name="Raghuraman S."/>
            <person name="Rege F."/>
            <person name="Reyes R."/>
            <person name="Rise C."/>
            <person name="Rogov P."/>
            <person name="Ross K."/>
            <person name="Ryan E."/>
            <person name="Settipalli S."/>
            <person name="Shea T."/>
            <person name="Sherpa N."/>
            <person name="Shi L."/>
            <person name="Shih D."/>
            <person name="Sparrow T."/>
            <person name="Spaulding J."/>
            <person name="Stalker J."/>
            <person name="Stange-Thomann N."/>
            <person name="Stavropoulos S."/>
            <person name="Stone C."/>
            <person name="Strader C."/>
            <person name="Tesfaye S."/>
            <person name="Thomson T."/>
            <person name="Thoulutsang Y."/>
            <person name="Thoulutsang D."/>
            <person name="Topham K."/>
            <person name="Topping I."/>
            <person name="Tsamla T."/>
            <person name="Vassiliev H."/>
            <person name="Vo A."/>
            <person name="Wangchuk T."/>
            <person name="Wangdi T."/>
            <person name="Weiand M."/>
            <person name="Wilkinson J."/>
            <person name="Wilson A."/>
            <person name="Yadav S."/>
            <person name="Young G."/>
            <person name="Yu Q."/>
            <person name="Zembek L."/>
            <person name="Zhong D."/>
            <person name="Zimmer A."/>
            <person name="Zwirko Z."/>
            <person name="Jaffe D.B."/>
            <person name="Alvarez P."/>
            <person name="Brockman W."/>
            <person name="Butler J."/>
            <person name="Chin C."/>
            <person name="Gnerre S."/>
            <person name="MacCallum I."/>
            <person name="Graves J.A."/>
            <person name="Ponting C.P."/>
            <person name="Breen M."/>
            <person name="Samollow P.B."/>
            <person name="Lander E.S."/>
            <person name="Lindblad-Toh K."/>
        </authorList>
    </citation>
    <scope>NUCLEOTIDE SEQUENCE [LARGE SCALE GENOMIC DNA]</scope>
</reference>
<evidence type="ECO:0000259" key="9">
    <source>
        <dbReference type="Pfam" id="PF00021"/>
    </source>
</evidence>
<evidence type="ECO:0000256" key="5">
    <source>
        <dbReference type="ARBA" id="ARBA00023136"/>
    </source>
</evidence>
<keyword evidence="6" id="KW-0325">Glycoprotein</keyword>
<dbReference type="eggNOG" id="ENOG502SVAB">
    <property type="taxonomic scope" value="Eukaryota"/>
</dbReference>
<dbReference type="OMA" id="KCWACIS"/>
<evidence type="ECO:0000256" key="1">
    <source>
        <dbReference type="ARBA" id="ARBA00004609"/>
    </source>
</evidence>
<evidence type="ECO:0000256" key="4">
    <source>
        <dbReference type="ARBA" id="ARBA00022729"/>
    </source>
</evidence>
<reference evidence="10" key="3">
    <citation type="submission" date="2025-09" db="UniProtKB">
        <authorList>
            <consortium name="Ensembl"/>
        </authorList>
    </citation>
    <scope>IDENTIFICATION</scope>
</reference>
<dbReference type="Proteomes" id="UP000002280">
    <property type="component" value="Chromosome 4"/>
</dbReference>
<dbReference type="GeneTree" id="ENSGT00940000153599"/>
<keyword evidence="4" id="KW-0732">Signal</keyword>
<dbReference type="HOGENOM" id="CLU_102584_0_0_1"/>
<dbReference type="InParanoid" id="F6RLA3"/>
<dbReference type="InterPro" id="IPR045860">
    <property type="entry name" value="Snake_toxin-like_sf"/>
</dbReference>